<dbReference type="STRING" id="392015.SAMN05421543_1315"/>
<evidence type="ECO:0000259" key="8">
    <source>
        <dbReference type="PROSITE" id="PS50850"/>
    </source>
</evidence>
<dbReference type="OrthoDB" id="5338069at2"/>
<evidence type="ECO:0000256" key="3">
    <source>
        <dbReference type="ARBA" id="ARBA00022475"/>
    </source>
</evidence>
<evidence type="ECO:0000256" key="1">
    <source>
        <dbReference type="ARBA" id="ARBA00004651"/>
    </source>
</evidence>
<dbReference type="SUPFAM" id="SSF103473">
    <property type="entry name" value="MFS general substrate transporter"/>
    <property type="match status" value="1"/>
</dbReference>
<dbReference type="InterPro" id="IPR050171">
    <property type="entry name" value="MFS_Transporters"/>
</dbReference>
<feature type="transmembrane region" description="Helical" evidence="7">
    <location>
        <begin position="69"/>
        <end position="91"/>
    </location>
</feature>
<feature type="transmembrane region" description="Helical" evidence="7">
    <location>
        <begin position="9"/>
        <end position="33"/>
    </location>
</feature>
<dbReference type="PANTHER" id="PTHR23517">
    <property type="entry name" value="RESISTANCE PROTEIN MDTM, PUTATIVE-RELATED-RELATED"/>
    <property type="match status" value="1"/>
</dbReference>
<dbReference type="Pfam" id="PF07690">
    <property type="entry name" value="MFS_1"/>
    <property type="match status" value="1"/>
</dbReference>
<proteinExistence type="predicted"/>
<dbReference type="GO" id="GO:0022857">
    <property type="term" value="F:transmembrane transporter activity"/>
    <property type="evidence" value="ECO:0007669"/>
    <property type="project" value="InterPro"/>
</dbReference>
<feature type="transmembrane region" description="Helical" evidence="7">
    <location>
        <begin position="342"/>
        <end position="365"/>
    </location>
</feature>
<evidence type="ECO:0000256" key="2">
    <source>
        <dbReference type="ARBA" id="ARBA00022448"/>
    </source>
</evidence>
<gene>
    <name evidence="9" type="ORF">SAMN05421543_1315</name>
</gene>
<evidence type="ECO:0000313" key="10">
    <source>
        <dbReference type="Proteomes" id="UP000183508"/>
    </source>
</evidence>
<sequence length="400" mass="42726">MLRPEPRTVAVAVTTAACLVGDSMLYVVLPLYWREAGLGALWQVGVLLALNRFVRLVTNVFTGWFYQRWSVRAGMLWAIGMSVLVDLGYAFGKGFVLWCLMRAAWGCAWSLLRIGGLITVSAASGGSDAGRQMGWYNGVYRLGSLVGALIGGLAMPWLGWIGTALLFAPLPVLCLPWIGRVLDERRAAPSPSPSQPAAERSPAASRGMVMAGGFIVSFIYQGLFVSTLSDVLHTRYGVAVEVAGIVLTTSLVSGFIQSARWAWEPFLGVGVGRLMDTSERSRFIQGTILIFSAVSFLVLTAVRASAGFILLSLFILATGTALTVITDAAAATTARSIRSPAFLSTYAVIQDLGAAAGPVTGYALVSWHAFGAAYPLMAVLLLLMWTGLWITLWKSPQSCG</sequence>
<name>A0A1I7LAG4_9BACL</name>
<organism evidence="9 10">
    <name type="scientific">Alicyclobacillus macrosporangiidus</name>
    <dbReference type="NCBI Taxonomy" id="392015"/>
    <lineage>
        <taxon>Bacteria</taxon>
        <taxon>Bacillati</taxon>
        <taxon>Bacillota</taxon>
        <taxon>Bacilli</taxon>
        <taxon>Bacillales</taxon>
        <taxon>Alicyclobacillaceae</taxon>
        <taxon>Alicyclobacillus</taxon>
    </lineage>
</organism>
<dbReference type="GO" id="GO:0005886">
    <property type="term" value="C:plasma membrane"/>
    <property type="evidence" value="ECO:0007669"/>
    <property type="project" value="UniProtKB-SubCell"/>
</dbReference>
<keyword evidence="10" id="KW-1185">Reference proteome</keyword>
<reference evidence="10" key="1">
    <citation type="submission" date="2016-10" db="EMBL/GenBank/DDBJ databases">
        <authorList>
            <person name="Varghese N."/>
        </authorList>
    </citation>
    <scope>NUCLEOTIDE SEQUENCE [LARGE SCALE GENOMIC DNA]</scope>
    <source>
        <strain evidence="10">DSM 17980</strain>
    </source>
</reference>
<dbReference type="RefSeq" id="WP_083430628.1">
    <property type="nucleotide sequence ID" value="NZ_FPBV01000031.1"/>
</dbReference>
<keyword evidence="6 7" id="KW-0472">Membrane</keyword>
<dbReference type="PROSITE" id="PS51257">
    <property type="entry name" value="PROKAR_LIPOPROTEIN"/>
    <property type="match status" value="1"/>
</dbReference>
<dbReference type="PANTHER" id="PTHR23517:SF3">
    <property type="entry name" value="INTEGRAL MEMBRANE TRANSPORT PROTEIN"/>
    <property type="match status" value="1"/>
</dbReference>
<dbReference type="Proteomes" id="UP000183508">
    <property type="component" value="Unassembled WGS sequence"/>
</dbReference>
<evidence type="ECO:0000256" key="6">
    <source>
        <dbReference type="ARBA" id="ARBA00023136"/>
    </source>
</evidence>
<evidence type="ECO:0000256" key="7">
    <source>
        <dbReference type="SAM" id="Phobius"/>
    </source>
</evidence>
<feature type="transmembrane region" description="Helical" evidence="7">
    <location>
        <begin position="308"/>
        <end position="330"/>
    </location>
</feature>
<feature type="transmembrane region" description="Helical" evidence="7">
    <location>
        <begin position="371"/>
        <end position="393"/>
    </location>
</feature>
<keyword evidence="2" id="KW-0813">Transport</keyword>
<keyword evidence="5 7" id="KW-1133">Transmembrane helix</keyword>
<dbReference type="PROSITE" id="PS50850">
    <property type="entry name" value="MFS"/>
    <property type="match status" value="1"/>
</dbReference>
<feature type="domain" description="Major facilitator superfamily (MFS) profile" evidence="8">
    <location>
        <begin position="1"/>
        <end position="396"/>
    </location>
</feature>
<keyword evidence="3" id="KW-1003">Cell membrane</keyword>
<feature type="transmembrane region" description="Helical" evidence="7">
    <location>
        <begin position="138"/>
        <end position="158"/>
    </location>
</feature>
<dbReference type="AlphaFoldDB" id="A0A1I7LAG4"/>
<evidence type="ECO:0000256" key="5">
    <source>
        <dbReference type="ARBA" id="ARBA00022989"/>
    </source>
</evidence>
<evidence type="ECO:0000313" key="9">
    <source>
        <dbReference type="EMBL" id="SFV06685.1"/>
    </source>
</evidence>
<feature type="transmembrane region" description="Helical" evidence="7">
    <location>
        <begin position="203"/>
        <end position="224"/>
    </location>
</feature>
<dbReference type="InterPro" id="IPR011701">
    <property type="entry name" value="MFS"/>
</dbReference>
<dbReference type="InterPro" id="IPR036259">
    <property type="entry name" value="MFS_trans_sf"/>
</dbReference>
<keyword evidence="4 7" id="KW-0812">Transmembrane</keyword>
<evidence type="ECO:0000256" key="4">
    <source>
        <dbReference type="ARBA" id="ARBA00022692"/>
    </source>
</evidence>
<feature type="transmembrane region" description="Helical" evidence="7">
    <location>
        <begin position="283"/>
        <end position="302"/>
    </location>
</feature>
<accession>A0A1I7LAG4</accession>
<feature type="transmembrane region" description="Helical" evidence="7">
    <location>
        <begin position="39"/>
        <end position="57"/>
    </location>
</feature>
<dbReference type="InterPro" id="IPR020846">
    <property type="entry name" value="MFS_dom"/>
</dbReference>
<dbReference type="eggNOG" id="COG2814">
    <property type="taxonomic scope" value="Bacteria"/>
</dbReference>
<feature type="transmembrane region" description="Helical" evidence="7">
    <location>
        <begin position="236"/>
        <end position="256"/>
    </location>
</feature>
<dbReference type="Gene3D" id="1.20.1250.20">
    <property type="entry name" value="MFS general substrate transporter like domains"/>
    <property type="match status" value="2"/>
</dbReference>
<protein>
    <submittedName>
        <fullName evidence="9">Predicted arabinose efflux permease, MFS family</fullName>
    </submittedName>
</protein>
<dbReference type="EMBL" id="FPBV01000031">
    <property type="protein sequence ID" value="SFV06685.1"/>
    <property type="molecule type" value="Genomic_DNA"/>
</dbReference>
<comment type="subcellular location">
    <subcellularLocation>
        <location evidence="1">Cell membrane</location>
        <topology evidence="1">Multi-pass membrane protein</topology>
    </subcellularLocation>
</comment>